<keyword evidence="1" id="KW-0732">Signal</keyword>
<evidence type="ECO:0000313" key="3">
    <source>
        <dbReference type="Proteomes" id="UP000480178"/>
    </source>
</evidence>
<gene>
    <name evidence="2" type="ORF">GXP67_08670</name>
</gene>
<proteinExistence type="predicted"/>
<dbReference type="Gene3D" id="2.40.160.60">
    <property type="entry name" value="Outer membrane protein transport protein (OMPP1/FadL/TodX)"/>
    <property type="match status" value="1"/>
</dbReference>
<protein>
    <recommendedName>
        <fullName evidence="4">Transporter</fullName>
    </recommendedName>
</protein>
<feature type="signal peptide" evidence="1">
    <location>
        <begin position="1"/>
        <end position="23"/>
    </location>
</feature>
<dbReference type="Proteomes" id="UP000480178">
    <property type="component" value="Chromosome"/>
</dbReference>
<evidence type="ECO:0000313" key="2">
    <source>
        <dbReference type="EMBL" id="QHT66727.1"/>
    </source>
</evidence>
<feature type="chain" id="PRO_5025659817" description="Transporter" evidence="1">
    <location>
        <begin position="24"/>
        <end position="508"/>
    </location>
</feature>
<keyword evidence="3" id="KW-1185">Reference proteome</keyword>
<accession>A0A6C0GFK6</accession>
<dbReference type="KEGG" id="rhoz:GXP67_08670"/>
<dbReference type="RefSeq" id="WP_162442780.1">
    <property type="nucleotide sequence ID" value="NZ_CP048222.1"/>
</dbReference>
<dbReference type="SUPFAM" id="SSF56935">
    <property type="entry name" value="Porins"/>
    <property type="match status" value="1"/>
</dbReference>
<dbReference type="AlphaFoldDB" id="A0A6C0GFK6"/>
<dbReference type="EMBL" id="CP048222">
    <property type="protein sequence ID" value="QHT66727.1"/>
    <property type="molecule type" value="Genomic_DNA"/>
</dbReference>
<reference evidence="2 3" key="1">
    <citation type="submission" date="2020-01" db="EMBL/GenBank/DDBJ databases">
        <authorList>
            <person name="Kim M.K."/>
        </authorList>
    </citation>
    <scope>NUCLEOTIDE SEQUENCE [LARGE SCALE GENOMIC DNA]</scope>
    <source>
        <strain evidence="2 3">172606-1</strain>
    </source>
</reference>
<sequence length="508" mass="56220">MKYRISGLLAALLFPLYFVSAQTADDALLFSGTSVNGTARFQGLGGAQTALGADISSISGNPAGLGFFRKSEWSITPSLSFSNNPSTYLGNTTSDGKGNFNIANLGLVFASPKDDIIGGKWRGGAFGISFNRINSFQNQFAYEGVNNVNSLTDAFVQQANGIPHADFIDDVAPARLQLAYQTYLINPYSDDDNETEYFSSVGADQNGNPFPVRQRETVNYNGARYQWNFSYGGNYDDKLYFGASLGLSRIRYGITNTYKENVLADRNDMILDNFTLTEEVDVAGTGINVSGGIIYKPNDIIRFGASIVSPTYYWQLTDNFRPTITANYEYTENLGEDVDLNQTQSIDNIEPYEYKLTTPMSASAGIAVFAGKSGFISADVTYSTFNSMRFNTENGGDDFSETNQYIRSNYQPAITARIGGEFRKDIFRLRAGFVYQGEAFKERLDNLDRTRLNFTAGAGVRLEDFYIDFAVVHSRYNSGYTPYTYNPAPSVTTKNRITNGIFSFGMFF</sequence>
<evidence type="ECO:0008006" key="4">
    <source>
        <dbReference type="Google" id="ProtNLM"/>
    </source>
</evidence>
<organism evidence="2 3">
    <name type="scientific">Rhodocytophaga rosea</name>
    <dbReference type="NCBI Taxonomy" id="2704465"/>
    <lineage>
        <taxon>Bacteria</taxon>
        <taxon>Pseudomonadati</taxon>
        <taxon>Bacteroidota</taxon>
        <taxon>Cytophagia</taxon>
        <taxon>Cytophagales</taxon>
        <taxon>Rhodocytophagaceae</taxon>
        <taxon>Rhodocytophaga</taxon>
    </lineage>
</organism>
<name>A0A6C0GFK6_9BACT</name>
<evidence type="ECO:0000256" key="1">
    <source>
        <dbReference type="SAM" id="SignalP"/>
    </source>
</evidence>